<evidence type="ECO:0000256" key="1">
    <source>
        <dbReference type="SAM" id="MobiDB-lite"/>
    </source>
</evidence>
<dbReference type="OrthoDB" id="7161229at2"/>
<evidence type="ECO:0000313" key="3">
    <source>
        <dbReference type="Proteomes" id="UP000249130"/>
    </source>
</evidence>
<comment type="caution">
    <text evidence="2">The sequence shown here is derived from an EMBL/GenBank/DDBJ whole genome shotgun (WGS) entry which is preliminary data.</text>
</comment>
<proteinExistence type="predicted"/>
<feature type="compositionally biased region" description="Basic and acidic residues" evidence="1">
    <location>
        <begin position="39"/>
        <end position="79"/>
    </location>
</feature>
<reference evidence="2 3" key="1">
    <citation type="submission" date="2017-07" db="EMBL/GenBank/DDBJ databases">
        <title>Draft Genome Sequences of Select Purple Nonsulfur Bacteria.</title>
        <authorList>
            <person name="Lasarre B."/>
            <person name="Mckinlay J.B."/>
        </authorList>
    </citation>
    <scope>NUCLEOTIDE SEQUENCE [LARGE SCALE GENOMIC DNA]</scope>
    <source>
        <strain evidence="2 3">DSM 5909</strain>
    </source>
</reference>
<gene>
    <name evidence="2" type="ORF">CH341_11025</name>
</gene>
<dbReference type="Proteomes" id="UP000249130">
    <property type="component" value="Unassembled WGS sequence"/>
</dbReference>
<evidence type="ECO:0008006" key="4">
    <source>
        <dbReference type="Google" id="ProtNLM"/>
    </source>
</evidence>
<keyword evidence="3" id="KW-1185">Reference proteome</keyword>
<feature type="region of interest" description="Disordered" evidence="1">
    <location>
        <begin position="39"/>
        <end position="162"/>
    </location>
</feature>
<dbReference type="AlphaFoldDB" id="A0A327L8P1"/>
<feature type="compositionally biased region" description="Pro residues" evidence="1">
    <location>
        <begin position="97"/>
        <end position="114"/>
    </location>
</feature>
<dbReference type="EMBL" id="NPEX01000059">
    <property type="protein sequence ID" value="RAI44058.1"/>
    <property type="molecule type" value="Genomic_DNA"/>
</dbReference>
<protein>
    <recommendedName>
        <fullName evidence="4">TonB C-terminal domain-containing protein</fullName>
    </recommendedName>
</protein>
<sequence length="285" mass="29868">MRLALAISVIVHAVLWGLAGLQMRAPLAAVTPSMEVELVRPDEVPEPPKQDTAKQDATKQDATKQDAPKEEPAKEETAKQEPPAPPERPTETAAAQPPQPEPPTPQSAPQPSAPERPSEPDPVDQTAAVAAQPRALPSAPQLAMAAPAEDDSEPAGSGSWFDSPLMNIPVGYQTTDRKAKLTEGEIAAFRAHLRTCWQPSAALADAPAKLNVVLRVALKPNGALAAEPTLLAASASAKGAVLMQTAMAALTRCQAIGVLPAAKYKEWKLLDLAFSPSGLTGLPKL</sequence>
<dbReference type="RefSeq" id="WP_111419089.1">
    <property type="nucleotide sequence ID" value="NZ_NPEX01000059.1"/>
</dbReference>
<organism evidence="2 3">
    <name type="scientific">Rhodoplanes roseus</name>
    <dbReference type="NCBI Taxonomy" id="29409"/>
    <lineage>
        <taxon>Bacteria</taxon>
        <taxon>Pseudomonadati</taxon>
        <taxon>Pseudomonadota</taxon>
        <taxon>Alphaproteobacteria</taxon>
        <taxon>Hyphomicrobiales</taxon>
        <taxon>Nitrobacteraceae</taxon>
        <taxon>Rhodoplanes</taxon>
    </lineage>
</organism>
<evidence type="ECO:0000313" key="2">
    <source>
        <dbReference type="EMBL" id="RAI44058.1"/>
    </source>
</evidence>
<accession>A0A327L8P1</accession>
<name>A0A327L8P1_9BRAD</name>